<proteinExistence type="predicted"/>
<reference evidence="1" key="3">
    <citation type="submission" date="2025-09" db="UniProtKB">
        <authorList>
            <consortium name="Ensembl"/>
        </authorList>
    </citation>
    <scope>IDENTIFICATION</scope>
</reference>
<reference evidence="1" key="2">
    <citation type="submission" date="2025-08" db="UniProtKB">
        <authorList>
            <consortium name="Ensembl"/>
        </authorList>
    </citation>
    <scope>IDENTIFICATION</scope>
</reference>
<dbReference type="OMA" id="PPLTMCW"/>
<organism evidence="1 2">
    <name type="scientific">Corvus moneduloides</name>
    <name type="common">New Caledonian crow</name>
    <dbReference type="NCBI Taxonomy" id="1196302"/>
    <lineage>
        <taxon>Eukaryota</taxon>
        <taxon>Metazoa</taxon>
        <taxon>Chordata</taxon>
        <taxon>Craniata</taxon>
        <taxon>Vertebrata</taxon>
        <taxon>Euteleostomi</taxon>
        <taxon>Archelosauria</taxon>
        <taxon>Archosauria</taxon>
        <taxon>Dinosauria</taxon>
        <taxon>Saurischia</taxon>
        <taxon>Theropoda</taxon>
        <taxon>Coelurosauria</taxon>
        <taxon>Aves</taxon>
        <taxon>Neognathae</taxon>
        <taxon>Neoaves</taxon>
        <taxon>Telluraves</taxon>
        <taxon>Australaves</taxon>
        <taxon>Passeriformes</taxon>
        <taxon>Corvoidea</taxon>
        <taxon>Corvidae</taxon>
        <taxon>Corvus</taxon>
    </lineage>
</organism>
<protein>
    <submittedName>
        <fullName evidence="1">Transmembrane protein 130</fullName>
    </submittedName>
</protein>
<dbReference type="InterPro" id="IPR045219">
    <property type="entry name" value="PKAT"/>
</dbReference>
<name>A0A8C3DY68_CORMO</name>
<evidence type="ECO:0000313" key="1">
    <source>
        <dbReference type="Ensembl" id="ENSCMUP00000012921.1"/>
    </source>
</evidence>
<gene>
    <name evidence="1" type="primary">TMEM130</name>
</gene>
<dbReference type="CDD" id="cd00146">
    <property type="entry name" value="PKD"/>
    <property type="match status" value="1"/>
</dbReference>
<reference evidence="2" key="1">
    <citation type="submission" date="2019-10" db="EMBL/GenBank/DDBJ databases">
        <title>Corvus moneduloides (New Caledonian crow) genome, bCorMon1, primary haplotype.</title>
        <authorList>
            <person name="Rutz C."/>
            <person name="Fungtammasan C."/>
            <person name="Mountcastle J."/>
            <person name="Formenti G."/>
            <person name="Chow W."/>
            <person name="Howe K."/>
            <person name="Steele M.P."/>
            <person name="Fernandes J."/>
            <person name="Gilbert M.T.P."/>
            <person name="Fedrigo O."/>
            <person name="Jarvis E.D."/>
            <person name="Gemmell N."/>
        </authorList>
    </citation>
    <scope>NUCLEOTIDE SEQUENCE [LARGE SCALE GENOMIC DNA]</scope>
</reference>
<dbReference type="InterPro" id="IPR046846">
    <property type="entry name" value="PKAT_KLD"/>
</dbReference>
<dbReference type="GO" id="GO:0005886">
    <property type="term" value="C:plasma membrane"/>
    <property type="evidence" value="ECO:0007669"/>
    <property type="project" value="TreeGrafter"/>
</dbReference>
<dbReference type="InterPro" id="IPR035986">
    <property type="entry name" value="PKD_dom_sf"/>
</dbReference>
<dbReference type="AlphaFoldDB" id="A0A8C3DY68"/>
<keyword evidence="2" id="KW-1185">Reference proteome</keyword>
<dbReference type="SUPFAM" id="SSF49299">
    <property type="entry name" value="PKD domain"/>
    <property type="match status" value="1"/>
</dbReference>
<accession>A0A8C3DY68</accession>
<dbReference type="Proteomes" id="UP000694553">
    <property type="component" value="Unassembled WGS sequence"/>
</dbReference>
<dbReference type="PANTHER" id="PTHR11861:SF10">
    <property type="entry name" value="TRANSMEMBRANE PROTEIN 130"/>
    <property type="match status" value="1"/>
</dbReference>
<evidence type="ECO:0000313" key="2">
    <source>
        <dbReference type="Proteomes" id="UP000694553"/>
    </source>
</evidence>
<dbReference type="PANTHER" id="PTHR11861">
    <property type="entry name" value="MELANOCYTE PROTEIN PMEL 17-RELATED"/>
    <property type="match status" value="1"/>
</dbReference>
<dbReference type="Ensembl" id="ENSCMUT00000013874.2">
    <property type="protein sequence ID" value="ENSCMUP00000012921.1"/>
    <property type="gene ID" value="ENSCMUG00000008119.2"/>
</dbReference>
<sequence>MFPWAHFLSLSRCLWTATDLPLEHELYGLEITNNGPITTGAQATVQASLRMENKNVTSNLYHFNWIYAPLILIEKSEQRFTSIINVTGEFPGTFPISVWVTHKNCWLCRPVARNITVLQITGKMALQPVPLQELSIYALANTVTRISFSLHDPSHYFQSASFVYNWDFGDGVYQITKEPFVYCNCSSVGNRTVHLKVVAEWEQTGSIIHEREIMQKTGDFTTALELLGNYETSCTFNPVMENLNLSLHINGTPPLALCWLIKSECIPLEGDKCHLVEISGSCYNLSHTFRDAGQYCLSVRVENGVTMLQTYHGIKVRPAGIHPAFFVLLCTALVSVMLVLVLYTTFRSNTQQKDLVEVADFDFSPLSHEHRSNHSKSGCGLVCCRSCFLQPSKEAAWESHELLHSLYRPVKMYTL</sequence>
<dbReference type="Pfam" id="PF20433">
    <property type="entry name" value="PKAT_KLD"/>
    <property type="match status" value="1"/>
</dbReference>